<organism evidence="2 3">
    <name type="scientific">Larkinella punicea</name>
    <dbReference type="NCBI Taxonomy" id="2315727"/>
    <lineage>
        <taxon>Bacteria</taxon>
        <taxon>Pseudomonadati</taxon>
        <taxon>Bacteroidota</taxon>
        <taxon>Cytophagia</taxon>
        <taxon>Cytophagales</taxon>
        <taxon>Spirosomataceae</taxon>
        <taxon>Larkinella</taxon>
    </lineage>
</organism>
<protein>
    <recommendedName>
        <fullName evidence="4">DUF3352 domain-containing protein</fullName>
    </recommendedName>
</protein>
<keyword evidence="3" id="KW-1185">Reference proteome</keyword>
<dbReference type="Proteomes" id="UP000253383">
    <property type="component" value="Unassembled WGS sequence"/>
</dbReference>
<comment type="caution">
    <text evidence="2">The sequence shown here is derived from an EMBL/GenBank/DDBJ whole genome shotgun (WGS) entry which is preliminary data.</text>
</comment>
<gene>
    <name evidence="2" type="ORF">DUE52_30860</name>
</gene>
<reference evidence="2 3" key="1">
    <citation type="submission" date="2018-07" db="EMBL/GenBank/DDBJ databases">
        <title>Genome analysis of Larkinella rosea.</title>
        <authorList>
            <person name="Zhou Z."/>
            <person name="Wang G."/>
        </authorList>
    </citation>
    <scope>NUCLEOTIDE SEQUENCE [LARGE SCALE GENOMIC DNA]</scope>
    <source>
        <strain evidence="3">zzj9</strain>
    </source>
</reference>
<evidence type="ECO:0000256" key="1">
    <source>
        <dbReference type="SAM" id="Phobius"/>
    </source>
</evidence>
<evidence type="ECO:0000313" key="2">
    <source>
        <dbReference type="EMBL" id="RCR65672.1"/>
    </source>
</evidence>
<keyword evidence="1" id="KW-0472">Membrane</keyword>
<proteinExistence type="predicted"/>
<evidence type="ECO:0000313" key="3">
    <source>
        <dbReference type="Proteomes" id="UP000253383"/>
    </source>
</evidence>
<keyword evidence="1" id="KW-0812">Transmembrane</keyword>
<dbReference type="EMBL" id="QOWE01000038">
    <property type="protein sequence ID" value="RCR65672.1"/>
    <property type="molecule type" value="Genomic_DNA"/>
</dbReference>
<feature type="transmembrane region" description="Helical" evidence="1">
    <location>
        <begin position="6"/>
        <end position="26"/>
    </location>
</feature>
<keyword evidence="1" id="KW-1133">Transmembrane helix</keyword>
<dbReference type="AlphaFoldDB" id="A0A368JDQ5"/>
<dbReference type="SUPFAM" id="SSF69322">
    <property type="entry name" value="Tricorn protease domain 2"/>
    <property type="match status" value="1"/>
</dbReference>
<sequence length="908" mass="101893">MTKKQLWIGIGILALILGGYFGYRWWKAPARSTWMLIPSDALLVLESATLQDTLSKQARLNEMALQTTPVFQEAAHSLEKFVWAPLDTASAIQFLNGKPIWYSLHPTSKDRLGFIFYIPIRSLQDQPFVDRILNPNADRFRVLSHPYEDTRIHELLTVRNESLGSFVVLDDYLIGSPSTILMESVVRRMKQSFTETPLQRADVTLIRPGNLAGIYVRSSVLSAILSPKEESTDYQSKYIKALLPTELLTRFRQSASRSHLIGLSTDDIGSKSALANLFDRQTPFKINCGALIPDQTTTLFHFSLSDGPRFGKALTAFINSEDEDDTREGRRKLRPLLQNEENGIYKYVGNEMALLRMDAPSADRRLVMLIHSPNVDRLWDRYQLAALLASGTDRLSSSKPFLRYRISSIEAPNLPAFLFGGLFRGFEQNWLAQVGDYLVIANGQGVLQEYLQSVEQRTVWSESYRQRDLLTQTLRPANFTAYTRFSRAGESVTANWPQSWQQLLNHDETALDNVENLIYQSTYGRERIYSTLILGHTTRRASEAVLNRIFLQRKIALNAPLLSQPMVIGDFVGSSGAIWAVDQSQQFLLITPEGEKHPMGSVNGPVISPMVPVDYLSNGRLQYAFATARSLYIADPVNGLAKLQSIPLPEGLEPRTMMAPRRDQNRSLILLMLHANGSVYGFDRQRKQFVRQFPVNNAGGEGVSSFHAAVRNQALSVASVQKDGKLFYWNENGGFAPGFPLDLKAELTGPAWLEGGNPTTLTTLTRQGELLSISADGKVLERNQLVRPIRRGSFRLLPEVNQNGYLLLRTSDTEAAILDRKGNSLFEVRGLRPGQTTIRYHILGSGVNLISVKSGNFTTIYDLAGRPIGDRPIPGNFPVELQFSATRNKLFVYSTDNKAVQIWSVKLR</sequence>
<name>A0A368JDQ5_9BACT</name>
<evidence type="ECO:0008006" key="4">
    <source>
        <dbReference type="Google" id="ProtNLM"/>
    </source>
</evidence>
<accession>A0A368JDQ5</accession>